<keyword evidence="3" id="KW-1003">Cell membrane</keyword>
<proteinExistence type="inferred from homology"/>
<dbReference type="GO" id="GO:0005886">
    <property type="term" value="C:plasma membrane"/>
    <property type="evidence" value="ECO:0007669"/>
    <property type="project" value="UniProtKB-SubCell"/>
</dbReference>
<dbReference type="AlphaFoldDB" id="A0AA45C756"/>
<comment type="subcellular location">
    <subcellularLocation>
        <location evidence="1 7">Cell membrane</location>
        <topology evidence="1 7">Multi-pass membrane protein</topology>
    </subcellularLocation>
</comment>
<keyword evidence="6 7" id="KW-0472">Membrane</keyword>
<feature type="transmembrane region" description="Helical" evidence="7">
    <location>
        <begin position="104"/>
        <end position="125"/>
    </location>
</feature>
<evidence type="ECO:0000256" key="4">
    <source>
        <dbReference type="ARBA" id="ARBA00022692"/>
    </source>
</evidence>
<gene>
    <name evidence="9" type="ORF">C7380_107112</name>
</gene>
<reference evidence="9 10" key="1">
    <citation type="submission" date="2018-05" db="EMBL/GenBank/DDBJ databases">
        <title>Genomic Encyclopedia of Type Strains, Phase IV (KMG-IV): sequencing the most valuable type-strain genomes for metagenomic binning, comparative biology and taxonomic classification.</title>
        <authorList>
            <person name="Goeker M."/>
        </authorList>
    </citation>
    <scope>NUCLEOTIDE SEQUENCE [LARGE SCALE GENOMIC DNA]</scope>
    <source>
        <strain evidence="9 10">DSM 24906</strain>
    </source>
</reference>
<accession>A0AA45C756</accession>
<comment type="similarity">
    <text evidence="7">Belongs to the binding-protein-dependent transport system permease family.</text>
</comment>
<evidence type="ECO:0000256" key="3">
    <source>
        <dbReference type="ARBA" id="ARBA00022475"/>
    </source>
</evidence>
<dbReference type="Proteomes" id="UP000245921">
    <property type="component" value="Unassembled WGS sequence"/>
</dbReference>
<dbReference type="Pfam" id="PF00528">
    <property type="entry name" value="BPD_transp_1"/>
    <property type="match status" value="1"/>
</dbReference>
<dbReference type="PROSITE" id="PS50928">
    <property type="entry name" value="ABC_TM1"/>
    <property type="match status" value="1"/>
</dbReference>
<feature type="domain" description="ABC transmembrane type-1" evidence="8">
    <location>
        <begin position="69"/>
        <end position="258"/>
    </location>
</feature>
<dbReference type="Gene3D" id="1.10.3720.10">
    <property type="entry name" value="MetI-like"/>
    <property type="match status" value="1"/>
</dbReference>
<feature type="transmembrane region" description="Helical" evidence="7">
    <location>
        <begin position="9"/>
        <end position="32"/>
    </location>
</feature>
<evidence type="ECO:0000256" key="1">
    <source>
        <dbReference type="ARBA" id="ARBA00004651"/>
    </source>
</evidence>
<dbReference type="PANTHER" id="PTHR43744:SF12">
    <property type="entry name" value="ABC TRANSPORTER PERMEASE PROTEIN MG189-RELATED"/>
    <property type="match status" value="1"/>
</dbReference>
<evidence type="ECO:0000259" key="8">
    <source>
        <dbReference type="PROSITE" id="PS50928"/>
    </source>
</evidence>
<evidence type="ECO:0000256" key="6">
    <source>
        <dbReference type="ARBA" id="ARBA00023136"/>
    </source>
</evidence>
<keyword evidence="5 7" id="KW-1133">Transmembrane helix</keyword>
<evidence type="ECO:0000313" key="10">
    <source>
        <dbReference type="Proteomes" id="UP000245921"/>
    </source>
</evidence>
<evidence type="ECO:0000256" key="2">
    <source>
        <dbReference type="ARBA" id="ARBA00022448"/>
    </source>
</evidence>
<evidence type="ECO:0000256" key="5">
    <source>
        <dbReference type="ARBA" id="ARBA00022989"/>
    </source>
</evidence>
<dbReference type="PANTHER" id="PTHR43744">
    <property type="entry name" value="ABC TRANSPORTER PERMEASE PROTEIN MG189-RELATED-RELATED"/>
    <property type="match status" value="1"/>
</dbReference>
<dbReference type="RefSeq" id="WP_109604691.1">
    <property type="nucleotide sequence ID" value="NZ_QGGI01000007.1"/>
</dbReference>
<feature type="transmembrane region" description="Helical" evidence="7">
    <location>
        <begin position="240"/>
        <end position="258"/>
    </location>
</feature>
<dbReference type="CDD" id="cd06261">
    <property type="entry name" value="TM_PBP2"/>
    <property type="match status" value="1"/>
</dbReference>
<evidence type="ECO:0000313" key="9">
    <source>
        <dbReference type="EMBL" id="PWJ95157.1"/>
    </source>
</evidence>
<evidence type="ECO:0000256" key="7">
    <source>
        <dbReference type="RuleBase" id="RU363032"/>
    </source>
</evidence>
<keyword evidence="2 7" id="KW-0813">Transport</keyword>
<dbReference type="InterPro" id="IPR035906">
    <property type="entry name" value="MetI-like_sf"/>
</dbReference>
<organism evidence="9 10">
    <name type="scientific">Oceanotoga teriensis</name>
    <dbReference type="NCBI Taxonomy" id="515440"/>
    <lineage>
        <taxon>Bacteria</taxon>
        <taxon>Thermotogati</taxon>
        <taxon>Thermotogota</taxon>
        <taxon>Thermotogae</taxon>
        <taxon>Petrotogales</taxon>
        <taxon>Petrotogaceae</taxon>
        <taxon>Oceanotoga</taxon>
    </lineage>
</organism>
<dbReference type="GO" id="GO:0055085">
    <property type="term" value="P:transmembrane transport"/>
    <property type="evidence" value="ECO:0007669"/>
    <property type="project" value="InterPro"/>
</dbReference>
<dbReference type="InterPro" id="IPR000515">
    <property type="entry name" value="MetI-like"/>
</dbReference>
<dbReference type="EMBL" id="QGGI01000007">
    <property type="protein sequence ID" value="PWJ95157.1"/>
    <property type="molecule type" value="Genomic_DNA"/>
</dbReference>
<keyword evidence="10" id="KW-1185">Reference proteome</keyword>
<keyword evidence="4 7" id="KW-0812">Transmembrane</keyword>
<protein>
    <submittedName>
        <fullName evidence="9">Carbohydrate ABC transporter membrane protein 2 (CUT1 family)</fullName>
    </submittedName>
</protein>
<sequence>MLKNDRKYFVFSYIILGILAFFMIFPFLWMIFSSFKPSWEIYDMKLLPSSPTLENYKNIFTFSGFPKWFLNSSIVAFITTFSVLFFDSLVGFTLAKYKFPGRNILFILILSTLMIPTEMLVIPWYTMSQKLNWMGSYWSLMFPGMISGFGIFLMKQFMETIPDELLDAARIDGLSEFKIYWKIVLPLVKPALGTLAIFNFIGNWNAFLWPLIVAQDSNMYTLPVGMAYFSSEASFQWEQIMTGATISTIPLIIFFLIFQKQIIQGIATQGLKG</sequence>
<name>A0AA45C756_9BACT</name>
<feature type="transmembrane region" description="Helical" evidence="7">
    <location>
        <begin position="68"/>
        <end position="92"/>
    </location>
</feature>
<comment type="caution">
    <text evidence="9">The sequence shown here is derived from an EMBL/GenBank/DDBJ whole genome shotgun (WGS) entry which is preliminary data.</text>
</comment>
<feature type="transmembrane region" description="Helical" evidence="7">
    <location>
        <begin position="137"/>
        <end position="158"/>
    </location>
</feature>
<dbReference type="SUPFAM" id="SSF161098">
    <property type="entry name" value="MetI-like"/>
    <property type="match status" value="1"/>
</dbReference>